<dbReference type="SMART" id="SM00479">
    <property type="entry name" value="EXOIII"/>
    <property type="match status" value="1"/>
</dbReference>
<comment type="caution">
    <text evidence="6">The sequence shown here is derived from an EMBL/GenBank/DDBJ whole genome shotgun (WGS) entry which is preliminary data.</text>
</comment>
<gene>
    <name evidence="6" type="ORF">IAD15_06140</name>
</gene>
<evidence type="ECO:0000313" key="7">
    <source>
        <dbReference type="Proteomes" id="UP000824175"/>
    </source>
</evidence>
<accession>A0A9D1KZK0</accession>
<keyword evidence="4" id="KW-0863">Zinc-finger</keyword>
<dbReference type="Gene3D" id="3.30.420.10">
    <property type="entry name" value="Ribonuclease H-like superfamily/Ribonuclease H"/>
    <property type="match status" value="1"/>
</dbReference>
<dbReference type="GO" id="GO:0008408">
    <property type="term" value="F:3'-5' exonuclease activity"/>
    <property type="evidence" value="ECO:0007669"/>
    <property type="project" value="TreeGrafter"/>
</dbReference>
<dbReference type="EMBL" id="DVMJ01000052">
    <property type="protein sequence ID" value="HIU13633.1"/>
    <property type="molecule type" value="Genomic_DNA"/>
</dbReference>
<keyword evidence="4" id="KW-0479">Metal-binding</keyword>
<evidence type="ECO:0000256" key="4">
    <source>
        <dbReference type="PROSITE-ProRule" id="PRU00325"/>
    </source>
</evidence>
<dbReference type="AlphaFoldDB" id="A0A9D1KZK0"/>
<dbReference type="InterPro" id="IPR013520">
    <property type="entry name" value="Ribonucl_H"/>
</dbReference>
<dbReference type="NCBIfam" id="TIGR00573">
    <property type="entry name" value="dnaq"/>
    <property type="match status" value="1"/>
</dbReference>
<dbReference type="GO" id="GO:0005829">
    <property type="term" value="C:cytosol"/>
    <property type="evidence" value="ECO:0007669"/>
    <property type="project" value="TreeGrafter"/>
</dbReference>
<reference evidence="6" key="1">
    <citation type="submission" date="2020-10" db="EMBL/GenBank/DDBJ databases">
        <authorList>
            <person name="Gilroy R."/>
        </authorList>
    </citation>
    <scope>NUCLEOTIDE SEQUENCE</scope>
    <source>
        <strain evidence="6">CHK195-11698</strain>
    </source>
</reference>
<dbReference type="FunFam" id="3.30.420.10:FF:000045">
    <property type="entry name" value="3'-5' exonuclease DinG"/>
    <property type="match status" value="1"/>
</dbReference>
<sequence length="283" mass="32743">MRAWQRRFSHKILERGYQYYEDELVDEMQTEQEITTATIKGSKPYHVQVRYQNGHLSWATCDCPYARNGRYCKHEAALLYALDAQKGIPPVLASKRLELFVEDYAVIDIETTGLDDARDAIIEVGAIRVYPGGRLETYASLIHTDQKLSSSIETLTGITQDMVSKAPPLEKVLRELGDFVKGTTIIGHNVPFDLAFLKRDFLSCLHEDFDPYYIDTLYLARRYLKNMAHYDLATVASYFKIDTGYHHRALQDVLMTLGIYRCFKEIEAFRQLCYRLENEMIIP</sequence>
<dbReference type="InterPro" id="IPR007527">
    <property type="entry name" value="Znf_SWIM"/>
</dbReference>
<keyword evidence="1" id="KW-0540">Nuclease</keyword>
<dbReference type="GO" id="GO:0003887">
    <property type="term" value="F:DNA-directed DNA polymerase activity"/>
    <property type="evidence" value="ECO:0007669"/>
    <property type="project" value="InterPro"/>
</dbReference>
<organism evidence="6 7">
    <name type="scientific">Candidatus Fimiplasma intestinipullorum</name>
    <dbReference type="NCBI Taxonomy" id="2840825"/>
    <lineage>
        <taxon>Bacteria</taxon>
        <taxon>Bacillati</taxon>
        <taxon>Bacillota</taxon>
        <taxon>Clostridia</taxon>
        <taxon>Eubacteriales</taxon>
        <taxon>Candidatus Fimiplasma</taxon>
    </lineage>
</organism>
<dbReference type="Pfam" id="PF04434">
    <property type="entry name" value="SWIM"/>
    <property type="match status" value="1"/>
</dbReference>
<keyword evidence="4" id="KW-0862">Zinc</keyword>
<dbReference type="PANTHER" id="PTHR30231:SF4">
    <property type="entry name" value="PROTEIN NEN2"/>
    <property type="match status" value="1"/>
</dbReference>
<evidence type="ECO:0000256" key="1">
    <source>
        <dbReference type="ARBA" id="ARBA00022722"/>
    </source>
</evidence>
<feature type="domain" description="SWIM-type" evidence="5">
    <location>
        <begin position="45"/>
        <end position="83"/>
    </location>
</feature>
<dbReference type="InterPro" id="IPR012337">
    <property type="entry name" value="RNaseH-like_sf"/>
</dbReference>
<evidence type="ECO:0000256" key="3">
    <source>
        <dbReference type="ARBA" id="ARBA00022839"/>
    </source>
</evidence>
<protein>
    <submittedName>
        <fullName evidence="6">3'-5' exoribonuclease</fullName>
    </submittedName>
</protein>
<dbReference type="CDD" id="cd06127">
    <property type="entry name" value="DEDDh"/>
    <property type="match status" value="1"/>
</dbReference>
<dbReference type="Pfam" id="PF00929">
    <property type="entry name" value="RNase_T"/>
    <property type="match status" value="1"/>
</dbReference>
<name>A0A9D1KZK0_9FIRM</name>
<evidence type="ECO:0000313" key="6">
    <source>
        <dbReference type="EMBL" id="HIU13633.1"/>
    </source>
</evidence>
<dbReference type="GO" id="GO:0008270">
    <property type="term" value="F:zinc ion binding"/>
    <property type="evidence" value="ECO:0007669"/>
    <property type="project" value="UniProtKB-KW"/>
</dbReference>
<evidence type="ECO:0000256" key="2">
    <source>
        <dbReference type="ARBA" id="ARBA00022801"/>
    </source>
</evidence>
<dbReference type="PROSITE" id="PS50966">
    <property type="entry name" value="ZF_SWIM"/>
    <property type="match status" value="1"/>
</dbReference>
<dbReference type="GO" id="GO:0003677">
    <property type="term" value="F:DNA binding"/>
    <property type="evidence" value="ECO:0007669"/>
    <property type="project" value="InterPro"/>
</dbReference>
<dbReference type="PANTHER" id="PTHR30231">
    <property type="entry name" value="DNA POLYMERASE III SUBUNIT EPSILON"/>
    <property type="match status" value="1"/>
</dbReference>
<reference evidence="6" key="2">
    <citation type="journal article" date="2021" name="PeerJ">
        <title>Extensive microbial diversity within the chicken gut microbiome revealed by metagenomics and culture.</title>
        <authorList>
            <person name="Gilroy R."/>
            <person name="Ravi A."/>
            <person name="Getino M."/>
            <person name="Pursley I."/>
            <person name="Horton D.L."/>
            <person name="Alikhan N.F."/>
            <person name="Baker D."/>
            <person name="Gharbi K."/>
            <person name="Hall N."/>
            <person name="Watson M."/>
            <person name="Adriaenssens E.M."/>
            <person name="Foster-Nyarko E."/>
            <person name="Jarju S."/>
            <person name="Secka A."/>
            <person name="Antonio M."/>
            <person name="Oren A."/>
            <person name="Chaudhuri R.R."/>
            <person name="La Ragione R."/>
            <person name="Hildebrand F."/>
            <person name="Pallen M.J."/>
        </authorList>
    </citation>
    <scope>NUCLEOTIDE SEQUENCE</scope>
    <source>
        <strain evidence="6">CHK195-11698</strain>
    </source>
</reference>
<dbReference type="InterPro" id="IPR006054">
    <property type="entry name" value="DnaQ"/>
</dbReference>
<keyword evidence="3" id="KW-0269">Exonuclease</keyword>
<evidence type="ECO:0000259" key="5">
    <source>
        <dbReference type="PROSITE" id="PS50966"/>
    </source>
</evidence>
<dbReference type="SUPFAM" id="SSF53098">
    <property type="entry name" value="Ribonuclease H-like"/>
    <property type="match status" value="1"/>
</dbReference>
<keyword evidence="2" id="KW-0378">Hydrolase</keyword>
<dbReference type="Proteomes" id="UP000824175">
    <property type="component" value="Unassembled WGS sequence"/>
</dbReference>
<dbReference type="InterPro" id="IPR036397">
    <property type="entry name" value="RNaseH_sf"/>
</dbReference>
<proteinExistence type="predicted"/>
<dbReference type="GO" id="GO:0006260">
    <property type="term" value="P:DNA replication"/>
    <property type="evidence" value="ECO:0007669"/>
    <property type="project" value="InterPro"/>
</dbReference>